<keyword evidence="2" id="KW-1133">Transmembrane helix</keyword>
<feature type="region of interest" description="Disordered" evidence="1">
    <location>
        <begin position="675"/>
        <end position="719"/>
    </location>
</feature>
<evidence type="ECO:0000256" key="1">
    <source>
        <dbReference type="SAM" id="MobiDB-lite"/>
    </source>
</evidence>
<feature type="region of interest" description="Disordered" evidence="1">
    <location>
        <begin position="305"/>
        <end position="425"/>
    </location>
</feature>
<protein>
    <submittedName>
        <fullName evidence="3">Uncharacterized protein</fullName>
    </submittedName>
</protein>
<feature type="region of interest" description="Disordered" evidence="1">
    <location>
        <begin position="990"/>
        <end position="1010"/>
    </location>
</feature>
<keyword evidence="2" id="KW-0812">Transmembrane</keyword>
<gene>
    <name evidence="3" type="ORF">OHK93_001464</name>
</gene>
<feature type="region of interest" description="Disordered" evidence="1">
    <location>
        <begin position="752"/>
        <end position="868"/>
    </location>
</feature>
<dbReference type="EMBL" id="JAPUFD010000011">
    <property type="protein sequence ID" value="MDI1490264.1"/>
    <property type="molecule type" value="Genomic_DNA"/>
</dbReference>
<sequence length="1199" mass="129386">MPPVSNKIGNLFRKKDEQEHTPPKALYDDLESAHESIARNSSSSHLPTSSPVPVSSSLALRPSSPSPVQKASVRGLALRFNSTTPPAQPPKSSPIGLQKVIIRDDETRVGPQTSSQVSDMAWMQESTASGPAATDSIANDPSSSHPPQHIQSDSKNLSDDFHQALPDPQNHLPVMSRDDRSPVLVASDTVDNILTSYCQRSSAQSLQNPHPPVSSHIDAAAIRGASTTPNEGSAVISQPELESHGRADKEPTFADHAFTTSESSQPLSNAEEALIDEGDYHSSAIPTIQNYSAFTSRTMQPFAWSPCPSEHSEEDDVGGYDPDEHDLREPSRSKSNVPINSDRTTSPSGSYGNTRNLLNLSGSGASGDASSHSHAAQASLQDADPVVSKDKRHHAISRATIDNHDPMPHKTGRFSGIVSDGTSSRPMSETEMIESLSGLVKAALRAPTSSDGSSVAEQRSSVGEGRMLARQAAAALLGARAGDLAIELGLAESLTSSSTGHGYDAGASNSRKDQADMHKVTPGSNPRSGTPPALFGRKTPPSSDEPSNSRPSLLRKDSRLARAAAAAGVKEHGRLGRAMANSPERDWITETDVKTSGDNTGLVKDETTTGSSIADMSDSMELSHSSQQQSEPKGAIEIPSHSVHPRYHNSFSLHKNIKTGFVGVTQDIVSREGTRIYNDQGSSNRSFTSPGPSPFYQHPPPLPKDHPHPMSTSPRMTPSSIELRPMLQNQGHPLTTHEKRLQRELTSSDISYVSTDSGEHDTHEESQSPDGGIFHFSQGVDQGQEDSLPLRRLRRVPSSTWLSTVSEGQSPQSSPRERVSSFQKMASAGPRGNVTGTLDGTRAREVGSSLADASSPVAQFSSSPPVLLSSPPEHLLKPAGGDIHQPVSKPGSAVLAFHRHLEDHHIDETSGWMQEASRGHDFFDTVTYHGASKASSACENSPSCEAHKRRNRTTSGFGRRYFEQSQQAKPESSEEDEKIDWLKYLRPRRGARKQADYRSSPDQPAGIDSAIPATTKGLVVSPKAGADHILRDKAFGNIEKSHDSRVEVSPTRAHSSDHGATQATRPTSYNGTVYTTVPPPVLDHPMYGPRDRHRVDSQYAILHPEFDARQSSPHLYGFASEVNPRMKRFSILFGGLCIVFFIFGPLYGHGHLDGCMRWYSDGRCAAFPRKYKVIVLVCSYAAIVLVIVGLVLAMILISR</sequence>
<feature type="transmembrane region" description="Helical" evidence="2">
    <location>
        <begin position="1173"/>
        <end position="1197"/>
    </location>
</feature>
<feature type="compositionally biased region" description="Low complexity" evidence="1">
    <location>
        <begin position="140"/>
        <end position="154"/>
    </location>
</feature>
<feature type="compositionally biased region" description="Low complexity" evidence="1">
    <location>
        <begin position="709"/>
        <end position="719"/>
    </location>
</feature>
<feature type="compositionally biased region" description="Polar residues" evidence="1">
    <location>
        <begin position="540"/>
        <end position="551"/>
    </location>
</feature>
<feature type="compositionally biased region" description="Basic and acidic residues" evidence="1">
    <location>
        <begin position="13"/>
        <end position="22"/>
    </location>
</feature>
<name>A0AA43QRM3_9LECA</name>
<dbReference type="Proteomes" id="UP001161017">
    <property type="component" value="Unassembled WGS sequence"/>
</dbReference>
<feature type="region of interest" description="Disordered" evidence="1">
    <location>
        <begin position="107"/>
        <end position="176"/>
    </location>
</feature>
<keyword evidence="2" id="KW-0472">Membrane</keyword>
<accession>A0AA43QRM3</accession>
<feature type="compositionally biased region" description="Basic and acidic residues" evidence="1">
    <location>
        <begin position="583"/>
        <end position="595"/>
    </location>
</feature>
<feature type="compositionally biased region" description="Polar residues" evidence="1">
    <location>
        <begin position="677"/>
        <end position="690"/>
    </location>
</feature>
<organism evidence="3 4">
    <name type="scientific">Ramalina farinacea</name>
    <dbReference type="NCBI Taxonomy" id="258253"/>
    <lineage>
        <taxon>Eukaryota</taxon>
        <taxon>Fungi</taxon>
        <taxon>Dikarya</taxon>
        <taxon>Ascomycota</taxon>
        <taxon>Pezizomycotina</taxon>
        <taxon>Lecanoromycetes</taxon>
        <taxon>OSLEUM clade</taxon>
        <taxon>Lecanoromycetidae</taxon>
        <taxon>Lecanorales</taxon>
        <taxon>Lecanorineae</taxon>
        <taxon>Ramalinaceae</taxon>
        <taxon>Ramalina</taxon>
    </lineage>
</organism>
<dbReference type="AlphaFoldDB" id="A0AA43QRM3"/>
<feature type="region of interest" description="Disordered" evidence="1">
    <location>
        <begin position="934"/>
        <end position="977"/>
    </location>
</feature>
<feature type="compositionally biased region" description="Low complexity" evidence="1">
    <location>
        <begin position="360"/>
        <end position="384"/>
    </location>
</feature>
<feature type="compositionally biased region" description="Polar residues" evidence="1">
    <location>
        <begin position="934"/>
        <end position="943"/>
    </location>
</feature>
<feature type="compositionally biased region" description="Polar residues" evidence="1">
    <location>
        <begin position="333"/>
        <end position="359"/>
    </location>
</feature>
<feature type="region of interest" description="Disordered" evidence="1">
    <location>
        <begin position="1041"/>
        <end position="1073"/>
    </location>
</feature>
<feature type="compositionally biased region" description="Basic and acidic residues" evidence="1">
    <location>
        <begin position="757"/>
        <end position="766"/>
    </location>
</feature>
<evidence type="ECO:0000313" key="4">
    <source>
        <dbReference type="Proteomes" id="UP001161017"/>
    </source>
</evidence>
<reference evidence="3" key="1">
    <citation type="journal article" date="2023" name="Genome Biol. Evol.">
        <title>First Whole Genome Sequence and Flow Cytometry Genome Size Data for the Lichen-Forming Fungus Ramalina farinacea (Ascomycota).</title>
        <authorList>
            <person name="Llewellyn T."/>
            <person name="Mian S."/>
            <person name="Hill R."/>
            <person name="Leitch I.J."/>
            <person name="Gaya E."/>
        </authorList>
    </citation>
    <scope>NUCLEOTIDE SEQUENCE</scope>
    <source>
        <strain evidence="3">LIQ254RAFAR</strain>
    </source>
</reference>
<evidence type="ECO:0000256" key="2">
    <source>
        <dbReference type="SAM" id="Phobius"/>
    </source>
</evidence>
<comment type="caution">
    <text evidence="3">The sequence shown here is derived from an EMBL/GenBank/DDBJ whole genome shotgun (WGS) entry which is preliminary data.</text>
</comment>
<feature type="compositionally biased region" description="Polar residues" evidence="1">
    <location>
        <begin position="608"/>
        <end position="631"/>
    </location>
</feature>
<feature type="compositionally biased region" description="Pro residues" evidence="1">
    <location>
        <begin position="691"/>
        <end position="702"/>
    </location>
</feature>
<keyword evidence="4" id="KW-1185">Reference proteome</keyword>
<feature type="compositionally biased region" description="Polar residues" evidence="1">
    <location>
        <begin position="800"/>
        <end position="824"/>
    </location>
</feature>
<proteinExistence type="predicted"/>
<feature type="transmembrane region" description="Helical" evidence="2">
    <location>
        <begin position="1129"/>
        <end position="1152"/>
    </location>
</feature>
<feature type="compositionally biased region" description="Polar residues" evidence="1">
    <location>
        <begin position="1058"/>
        <end position="1073"/>
    </location>
</feature>
<feature type="compositionally biased region" description="Basic and acidic residues" evidence="1">
    <location>
        <begin position="510"/>
        <end position="519"/>
    </location>
</feature>
<feature type="compositionally biased region" description="Polar residues" evidence="1">
    <location>
        <begin position="110"/>
        <end position="129"/>
    </location>
</feature>
<feature type="compositionally biased region" description="Acidic residues" evidence="1">
    <location>
        <begin position="312"/>
        <end position="324"/>
    </location>
</feature>
<feature type="compositionally biased region" description="Low complexity" evidence="1">
    <location>
        <begin position="41"/>
        <end position="68"/>
    </location>
</feature>
<evidence type="ECO:0000313" key="3">
    <source>
        <dbReference type="EMBL" id="MDI1490264.1"/>
    </source>
</evidence>
<feature type="region of interest" description="Disordered" evidence="1">
    <location>
        <begin position="495"/>
        <end position="634"/>
    </location>
</feature>
<feature type="region of interest" description="Disordered" evidence="1">
    <location>
        <begin position="1"/>
        <end position="72"/>
    </location>
</feature>